<dbReference type="EMBL" id="OW150024">
    <property type="protein sequence ID" value="CAH2030720.1"/>
    <property type="molecule type" value="Genomic_DNA"/>
</dbReference>
<accession>A0ABM9D641</accession>
<protein>
    <recommendedName>
        <fullName evidence="3">Addiction module protein</fullName>
    </recommendedName>
</protein>
<dbReference type="RefSeq" id="WP_305731634.1">
    <property type="nucleotide sequence ID" value="NZ_OW150024.1"/>
</dbReference>
<proteinExistence type="predicted"/>
<gene>
    <name evidence="1" type="ORF">GEAMG1_0907</name>
</gene>
<evidence type="ECO:0008006" key="3">
    <source>
        <dbReference type="Google" id="ProtNLM"/>
    </source>
</evidence>
<evidence type="ECO:0000313" key="1">
    <source>
        <dbReference type="EMBL" id="CAH2030720.1"/>
    </source>
</evidence>
<dbReference type="InterPro" id="IPR013406">
    <property type="entry name" value="CHP02574_addiction_mod"/>
</dbReference>
<evidence type="ECO:0000313" key="2">
    <source>
        <dbReference type="Proteomes" id="UP001295463"/>
    </source>
</evidence>
<dbReference type="NCBIfam" id="TIGR02574">
    <property type="entry name" value="stabl_TIGR02574"/>
    <property type="match status" value="1"/>
</dbReference>
<name>A0ABM9D641_9BACT</name>
<organism evidence="1 2">
    <name type="scientific">Trichlorobacter ammonificans</name>
    <dbReference type="NCBI Taxonomy" id="2916410"/>
    <lineage>
        <taxon>Bacteria</taxon>
        <taxon>Pseudomonadati</taxon>
        <taxon>Thermodesulfobacteriota</taxon>
        <taxon>Desulfuromonadia</taxon>
        <taxon>Geobacterales</taxon>
        <taxon>Geobacteraceae</taxon>
        <taxon>Trichlorobacter</taxon>
    </lineage>
</organism>
<reference evidence="1 2" key="1">
    <citation type="submission" date="2022-03" db="EMBL/GenBank/DDBJ databases">
        <authorList>
            <person name="Koch H."/>
        </authorList>
    </citation>
    <scope>NUCLEOTIDE SEQUENCE [LARGE SCALE GENOMIC DNA]</scope>
    <source>
        <strain evidence="1 2">G1</strain>
    </source>
</reference>
<dbReference type="Pfam" id="PF09720">
    <property type="entry name" value="Unstab_antitox"/>
    <property type="match status" value="1"/>
</dbReference>
<sequence>MPHTMRQVLADALTLPPVDRAELIEALFSSFDSGNREQLDRLWALEAEDRIDAYERGEIGATSATAVFEKINAWTK</sequence>
<keyword evidence="2" id="KW-1185">Reference proteome</keyword>
<dbReference type="Proteomes" id="UP001295463">
    <property type="component" value="Chromosome"/>
</dbReference>